<dbReference type="InterPro" id="IPR004358">
    <property type="entry name" value="Sig_transdc_His_kin-like_C"/>
</dbReference>
<keyword evidence="7" id="KW-0175">Coiled coil</keyword>
<sequence>MQETRSPAPALDPATFGRQLFEASPDCVKLLDAQGRIVAMNLNGLCAMELASFDAVRGSVWKTLWPTDSQAGIDAALEAARAGGVGRFRGFCPTACGTPKWWEVTITSIGEAGAPATGLLAVSRDVTEQLQAEAERERLLRQLSAANQRMEDVFRQAPAFMCVLNGPQHVFEMVNDRYLQLIGNRNPVGLSVLDALPEVDGQGFIELLDKVYQTGEPFEGTDLPVMLQRHQDAPLEQRFVDLVFLVLRDGEGRSTGVLVHGVDQTERKLAERKLYESRERFEKIVSQAATGVVQMDPEGRITLVNQKYCEMVGRTEAELLGASVLDVTAPDSLPVTLDAVQRLAAGENSVIVDKHYLRRDGTRLPATSSVNALRGPDGEFQGLVAIVVDTTDSKRAAEKLRASEERYRTLFESVDQGFCILEMIFDAQERPVDYRFLEMNPMFEQHTGLRNAVGRTAKELIPTLDSFWFETYGRVARSGEPVRFENEAPAMQRWFDVYATRLGGPGSRRVALLFSDITRRKESEATLRKLASDLAEADRRKTEFLATLAHELRNPLAPIRSGLGVMRLKGDSPAVVARVREMMERQVGHMVHLIDDLLDIARISGGKLELKKERADLKDVLANAVETSLPLIEAGRHALTVDLPDGPVPADIDVTRIAQVVANLLNNAAKYTPPGGRIGLSLRAEDREASIAVSDNGIGIPQEALASVFEMFSQVGQHIDRAQGGLGIGLSLVRRLVEMHGGAVAAASNGADTGSTFTVRLPLAATAHDAGALMLATASTVGSAADGTRILVVDDNVDAAVTLSMILEASGYTTEVAHGGREAVGRARDFRPRVAFLDIGMPGMDGYETARAMRAVPGLEDTTLVALTGWGAESDRRKSTEAGFDHHLTKPVQLSVVQDLLAKLAA</sequence>
<evidence type="ECO:0000256" key="2">
    <source>
        <dbReference type="ARBA" id="ARBA00012438"/>
    </source>
</evidence>
<keyword evidence="4" id="KW-0808">Transferase</keyword>
<dbReference type="SMART" id="SM00448">
    <property type="entry name" value="REC"/>
    <property type="match status" value="1"/>
</dbReference>
<dbReference type="SMART" id="SM00387">
    <property type="entry name" value="HATPase_c"/>
    <property type="match status" value="1"/>
</dbReference>
<evidence type="ECO:0000256" key="4">
    <source>
        <dbReference type="ARBA" id="ARBA00022679"/>
    </source>
</evidence>
<dbReference type="PROSITE" id="PS50110">
    <property type="entry name" value="RESPONSE_REGULATORY"/>
    <property type="match status" value="1"/>
</dbReference>
<dbReference type="InterPro" id="IPR001789">
    <property type="entry name" value="Sig_transdc_resp-reg_receiver"/>
</dbReference>
<evidence type="ECO:0000256" key="7">
    <source>
        <dbReference type="SAM" id="Coils"/>
    </source>
</evidence>
<dbReference type="EC" id="2.7.13.3" evidence="2"/>
<dbReference type="SMART" id="SM00388">
    <property type="entry name" value="HisKA"/>
    <property type="match status" value="1"/>
</dbReference>
<dbReference type="Pfam" id="PF02518">
    <property type="entry name" value="HATPase_c"/>
    <property type="match status" value="1"/>
</dbReference>
<reference evidence="12 13" key="1">
    <citation type="submission" date="2024-09" db="EMBL/GenBank/DDBJ databases">
        <authorList>
            <person name="Sun Q."/>
            <person name="Mori K."/>
        </authorList>
    </citation>
    <scope>NUCLEOTIDE SEQUENCE [LARGE SCALE GENOMIC DNA]</scope>
    <source>
        <strain evidence="12 13">CCM 7792</strain>
    </source>
</reference>
<dbReference type="PANTHER" id="PTHR43047">
    <property type="entry name" value="TWO-COMPONENT HISTIDINE PROTEIN KINASE"/>
    <property type="match status" value="1"/>
</dbReference>
<dbReference type="InterPro" id="IPR036097">
    <property type="entry name" value="HisK_dim/P_sf"/>
</dbReference>
<dbReference type="CDD" id="cd00082">
    <property type="entry name" value="HisKA"/>
    <property type="match status" value="1"/>
</dbReference>
<gene>
    <name evidence="12" type="ORF">ACFFJK_10260</name>
</gene>
<comment type="caution">
    <text evidence="12">The sequence shown here is derived from an EMBL/GenBank/DDBJ whole genome shotgun (WGS) entry which is preliminary data.</text>
</comment>
<feature type="modified residue" description="4-aspartylphosphate" evidence="6">
    <location>
        <position position="838"/>
    </location>
</feature>
<dbReference type="Proteomes" id="UP001589773">
    <property type="component" value="Unassembled WGS sequence"/>
</dbReference>
<dbReference type="CDD" id="cd00075">
    <property type="entry name" value="HATPase"/>
    <property type="match status" value="1"/>
</dbReference>
<dbReference type="EMBL" id="JBHLWP010000010">
    <property type="protein sequence ID" value="MFC0252273.1"/>
    <property type="molecule type" value="Genomic_DNA"/>
</dbReference>
<dbReference type="Pfam" id="PF00072">
    <property type="entry name" value="Response_reg"/>
    <property type="match status" value="1"/>
</dbReference>
<evidence type="ECO:0000256" key="5">
    <source>
        <dbReference type="ARBA" id="ARBA00022777"/>
    </source>
</evidence>
<dbReference type="Gene3D" id="3.30.450.20">
    <property type="entry name" value="PAS domain"/>
    <property type="match status" value="4"/>
</dbReference>
<dbReference type="Pfam" id="PF13188">
    <property type="entry name" value="PAS_8"/>
    <property type="match status" value="1"/>
</dbReference>
<dbReference type="PROSITE" id="PS50109">
    <property type="entry name" value="HIS_KIN"/>
    <property type="match status" value="1"/>
</dbReference>
<evidence type="ECO:0000313" key="13">
    <source>
        <dbReference type="Proteomes" id="UP001589773"/>
    </source>
</evidence>
<evidence type="ECO:0000256" key="3">
    <source>
        <dbReference type="ARBA" id="ARBA00022553"/>
    </source>
</evidence>
<evidence type="ECO:0000259" key="11">
    <source>
        <dbReference type="PROSITE" id="PS50113"/>
    </source>
</evidence>
<dbReference type="InterPro" id="IPR011006">
    <property type="entry name" value="CheY-like_superfamily"/>
</dbReference>
<dbReference type="RefSeq" id="WP_379679037.1">
    <property type="nucleotide sequence ID" value="NZ_JBHLWP010000010.1"/>
</dbReference>
<proteinExistence type="predicted"/>
<evidence type="ECO:0000313" key="12">
    <source>
        <dbReference type="EMBL" id="MFC0252273.1"/>
    </source>
</evidence>
<protein>
    <recommendedName>
        <fullName evidence="2">histidine kinase</fullName>
        <ecNumber evidence="2">2.7.13.3</ecNumber>
    </recommendedName>
</protein>
<dbReference type="InterPro" id="IPR005467">
    <property type="entry name" value="His_kinase_dom"/>
</dbReference>
<dbReference type="Gene3D" id="3.30.565.10">
    <property type="entry name" value="Histidine kinase-like ATPase, C-terminal domain"/>
    <property type="match status" value="1"/>
</dbReference>
<feature type="domain" description="Response regulatory" evidence="9">
    <location>
        <begin position="789"/>
        <end position="905"/>
    </location>
</feature>
<feature type="domain" description="PAS" evidence="10">
    <location>
        <begin position="277"/>
        <end position="347"/>
    </location>
</feature>
<comment type="catalytic activity">
    <reaction evidence="1">
        <text>ATP + protein L-histidine = ADP + protein N-phospho-L-histidine.</text>
        <dbReference type="EC" id="2.7.13.3"/>
    </reaction>
</comment>
<dbReference type="SUPFAM" id="SSF55785">
    <property type="entry name" value="PYP-like sensor domain (PAS domain)"/>
    <property type="match status" value="4"/>
</dbReference>
<evidence type="ECO:0000256" key="1">
    <source>
        <dbReference type="ARBA" id="ARBA00000085"/>
    </source>
</evidence>
<dbReference type="SUPFAM" id="SSF47384">
    <property type="entry name" value="Homodimeric domain of signal transducing histidine kinase"/>
    <property type="match status" value="1"/>
</dbReference>
<feature type="coiled-coil region" evidence="7">
    <location>
        <begin position="129"/>
        <end position="156"/>
    </location>
</feature>
<dbReference type="SUPFAM" id="SSF55874">
    <property type="entry name" value="ATPase domain of HSP90 chaperone/DNA topoisomerase II/histidine kinase"/>
    <property type="match status" value="1"/>
</dbReference>
<dbReference type="SUPFAM" id="SSF52172">
    <property type="entry name" value="CheY-like"/>
    <property type="match status" value="1"/>
</dbReference>
<dbReference type="InterPro" id="IPR036890">
    <property type="entry name" value="HATPase_C_sf"/>
</dbReference>
<organism evidence="12 13">
    <name type="scientific">Massilia consociata</name>
    <dbReference type="NCBI Taxonomy" id="760117"/>
    <lineage>
        <taxon>Bacteria</taxon>
        <taxon>Pseudomonadati</taxon>
        <taxon>Pseudomonadota</taxon>
        <taxon>Betaproteobacteria</taxon>
        <taxon>Burkholderiales</taxon>
        <taxon>Oxalobacteraceae</taxon>
        <taxon>Telluria group</taxon>
        <taxon>Massilia</taxon>
    </lineage>
</organism>
<dbReference type="PROSITE" id="PS50113">
    <property type="entry name" value="PAC"/>
    <property type="match status" value="1"/>
</dbReference>
<keyword evidence="3 6" id="KW-0597">Phosphoprotein</keyword>
<dbReference type="InterPro" id="IPR000014">
    <property type="entry name" value="PAS"/>
</dbReference>
<dbReference type="SMART" id="SM00086">
    <property type="entry name" value="PAC"/>
    <property type="match status" value="2"/>
</dbReference>
<evidence type="ECO:0000256" key="6">
    <source>
        <dbReference type="PROSITE-ProRule" id="PRU00169"/>
    </source>
</evidence>
<dbReference type="InterPro" id="IPR000700">
    <property type="entry name" value="PAS-assoc_C"/>
</dbReference>
<name>A0ABV6FFG0_9BURK</name>
<dbReference type="CDD" id="cd17580">
    <property type="entry name" value="REC_2_DhkD-like"/>
    <property type="match status" value="1"/>
</dbReference>
<dbReference type="Gene3D" id="1.10.287.130">
    <property type="match status" value="1"/>
</dbReference>
<dbReference type="Gene3D" id="3.40.50.2300">
    <property type="match status" value="1"/>
</dbReference>
<dbReference type="NCBIfam" id="TIGR00229">
    <property type="entry name" value="sensory_box"/>
    <property type="match status" value="3"/>
</dbReference>
<dbReference type="InterPro" id="IPR013656">
    <property type="entry name" value="PAS_4"/>
</dbReference>
<dbReference type="InterPro" id="IPR003661">
    <property type="entry name" value="HisK_dim/P_dom"/>
</dbReference>
<evidence type="ECO:0000259" key="10">
    <source>
        <dbReference type="PROSITE" id="PS50112"/>
    </source>
</evidence>
<dbReference type="Pfam" id="PF08448">
    <property type="entry name" value="PAS_4"/>
    <property type="match status" value="3"/>
</dbReference>
<accession>A0ABV6FFG0</accession>
<dbReference type="InterPro" id="IPR035965">
    <property type="entry name" value="PAS-like_dom_sf"/>
</dbReference>
<dbReference type="PRINTS" id="PR00344">
    <property type="entry name" value="BCTRLSENSOR"/>
</dbReference>
<dbReference type="SMART" id="SM00091">
    <property type="entry name" value="PAS"/>
    <property type="match status" value="4"/>
</dbReference>
<keyword evidence="13" id="KW-1185">Reference proteome</keyword>
<dbReference type="CDD" id="cd00130">
    <property type="entry name" value="PAS"/>
    <property type="match status" value="1"/>
</dbReference>
<dbReference type="InterPro" id="IPR003594">
    <property type="entry name" value="HATPase_dom"/>
</dbReference>
<evidence type="ECO:0000259" key="9">
    <source>
        <dbReference type="PROSITE" id="PS50110"/>
    </source>
</evidence>
<dbReference type="PROSITE" id="PS50112">
    <property type="entry name" value="PAS"/>
    <property type="match status" value="1"/>
</dbReference>
<dbReference type="Pfam" id="PF00512">
    <property type="entry name" value="HisKA"/>
    <property type="match status" value="1"/>
</dbReference>
<dbReference type="InterPro" id="IPR001610">
    <property type="entry name" value="PAC"/>
</dbReference>
<feature type="domain" description="Histidine kinase" evidence="8">
    <location>
        <begin position="547"/>
        <end position="765"/>
    </location>
</feature>
<dbReference type="PANTHER" id="PTHR43047:SF72">
    <property type="entry name" value="OSMOSENSING HISTIDINE PROTEIN KINASE SLN1"/>
    <property type="match status" value="1"/>
</dbReference>
<evidence type="ECO:0000259" key="8">
    <source>
        <dbReference type="PROSITE" id="PS50109"/>
    </source>
</evidence>
<feature type="domain" description="PAC" evidence="11">
    <location>
        <begin position="350"/>
        <end position="402"/>
    </location>
</feature>
<keyword evidence="5" id="KW-0418">Kinase</keyword>